<evidence type="ECO:0000313" key="10">
    <source>
        <dbReference type="Proteomes" id="UP000515489"/>
    </source>
</evidence>
<evidence type="ECO:0000313" key="9">
    <source>
        <dbReference type="EMBL" id="QNH60453.1"/>
    </source>
</evidence>
<dbReference type="RefSeq" id="WP_185886259.1">
    <property type="nucleotide sequence ID" value="NZ_CP060202.1"/>
</dbReference>
<dbReference type="AlphaFoldDB" id="A0A7G7W260"/>
<dbReference type="GO" id="GO:0005886">
    <property type="term" value="C:plasma membrane"/>
    <property type="evidence" value="ECO:0007669"/>
    <property type="project" value="UniProtKB-SubCell"/>
</dbReference>
<name>A0A7G7W260_9BACT</name>
<dbReference type="PANTHER" id="PTHR30625">
    <property type="entry name" value="PROTEIN TOLQ"/>
    <property type="match status" value="1"/>
</dbReference>
<comment type="subcellular location">
    <subcellularLocation>
        <location evidence="1">Cell membrane</location>
        <topology evidence="1">Multi-pass membrane protein</topology>
    </subcellularLocation>
    <subcellularLocation>
        <location evidence="6">Membrane</location>
        <topology evidence="6">Multi-pass membrane protein</topology>
    </subcellularLocation>
</comment>
<dbReference type="Pfam" id="PF01618">
    <property type="entry name" value="MotA_ExbB"/>
    <property type="match status" value="1"/>
</dbReference>
<evidence type="ECO:0000256" key="7">
    <source>
        <dbReference type="SAM" id="Phobius"/>
    </source>
</evidence>
<dbReference type="EMBL" id="CP060202">
    <property type="protein sequence ID" value="QNH60453.1"/>
    <property type="molecule type" value="Genomic_DNA"/>
</dbReference>
<organism evidence="9 10">
    <name type="scientific">Hymenobacter sediminicola</name>
    <dbReference type="NCBI Taxonomy" id="2761579"/>
    <lineage>
        <taxon>Bacteria</taxon>
        <taxon>Pseudomonadati</taxon>
        <taxon>Bacteroidota</taxon>
        <taxon>Cytophagia</taxon>
        <taxon>Cytophagales</taxon>
        <taxon>Hymenobacteraceae</taxon>
        <taxon>Hymenobacter</taxon>
    </lineage>
</organism>
<accession>A0A7G7W260</accession>
<keyword evidence="2" id="KW-1003">Cell membrane</keyword>
<dbReference type="Proteomes" id="UP000515489">
    <property type="component" value="Chromosome"/>
</dbReference>
<dbReference type="PANTHER" id="PTHR30625:SF17">
    <property type="entry name" value="TOLQ-RELATED"/>
    <property type="match status" value="1"/>
</dbReference>
<protein>
    <submittedName>
        <fullName evidence="9">MotA/TolQ/ExbB proton channel family protein</fullName>
    </submittedName>
</protein>
<evidence type="ECO:0000256" key="3">
    <source>
        <dbReference type="ARBA" id="ARBA00022692"/>
    </source>
</evidence>
<gene>
    <name evidence="9" type="ORF">H4317_09545</name>
</gene>
<reference evidence="9 10" key="1">
    <citation type="submission" date="2020-08" db="EMBL/GenBank/DDBJ databases">
        <title>Hymenobacter sp. S2-20-2 genome sequencing.</title>
        <authorList>
            <person name="Jin L."/>
        </authorList>
    </citation>
    <scope>NUCLEOTIDE SEQUENCE [LARGE SCALE GENOMIC DNA]</scope>
    <source>
        <strain evidence="9 10">S2-20-2</strain>
    </source>
</reference>
<evidence type="ECO:0000256" key="2">
    <source>
        <dbReference type="ARBA" id="ARBA00022475"/>
    </source>
</evidence>
<feature type="domain" description="MotA/TolQ/ExbB proton channel" evidence="8">
    <location>
        <begin position="110"/>
        <end position="230"/>
    </location>
</feature>
<keyword evidence="3 7" id="KW-0812">Transmembrane</keyword>
<keyword evidence="6" id="KW-0813">Transport</keyword>
<dbReference type="KEGG" id="hsk:H4317_09545"/>
<evidence type="ECO:0000259" key="8">
    <source>
        <dbReference type="Pfam" id="PF01618"/>
    </source>
</evidence>
<keyword evidence="6" id="KW-0653">Protein transport</keyword>
<evidence type="ECO:0000256" key="5">
    <source>
        <dbReference type="ARBA" id="ARBA00023136"/>
    </source>
</evidence>
<keyword evidence="10" id="KW-1185">Reference proteome</keyword>
<dbReference type="InterPro" id="IPR050790">
    <property type="entry name" value="ExbB/TolQ_transport"/>
</dbReference>
<evidence type="ECO:0000256" key="6">
    <source>
        <dbReference type="RuleBase" id="RU004057"/>
    </source>
</evidence>
<sequence length="243" mass="25958">MTFLLSLLLQMQVGSTPDAGAAAADSTATAANAAANAAAADLSLIDLIVKGGWIMLPLFLLSFVSLYIIIERYITIRRAASVPESFMPGIRNLMVKGDLQGAKMLCAQTATPLARMIEKGIRRIGLPLKDIETSVENVGKVEIARLEKNISILGIIAGIAPMLGFVGTIIGVIKIFYAISATGDFGIAQISGGLYTKMVTSATGLIVGIIAHIGYHWLSIMVERLVFRMENSAIEFMDILQDN</sequence>
<keyword evidence="4 7" id="KW-1133">Transmembrane helix</keyword>
<comment type="similarity">
    <text evidence="6">Belongs to the exbB/tolQ family.</text>
</comment>
<dbReference type="InterPro" id="IPR002898">
    <property type="entry name" value="MotA_ExbB_proton_chnl"/>
</dbReference>
<proteinExistence type="inferred from homology"/>
<feature type="transmembrane region" description="Helical" evidence="7">
    <location>
        <begin position="199"/>
        <end position="218"/>
    </location>
</feature>
<keyword evidence="5 7" id="KW-0472">Membrane</keyword>
<evidence type="ECO:0000256" key="4">
    <source>
        <dbReference type="ARBA" id="ARBA00022989"/>
    </source>
</evidence>
<evidence type="ECO:0000256" key="1">
    <source>
        <dbReference type="ARBA" id="ARBA00004651"/>
    </source>
</evidence>
<feature type="transmembrane region" description="Helical" evidence="7">
    <location>
        <begin position="150"/>
        <end position="179"/>
    </location>
</feature>
<dbReference type="GO" id="GO:0017038">
    <property type="term" value="P:protein import"/>
    <property type="evidence" value="ECO:0007669"/>
    <property type="project" value="TreeGrafter"/>
</dbReference>
<feature type="transmembrane region" description="Helical" evidence="7">
    <location>
        <begin position="47"/>
        <end position="70"/>
    </location>
</feature>